<gene>
    <name evidence="2" type="ORF">MJG50_05170</name>
</gene>
<dbReference type="EMBL" id="JAKTTI010000005">
    <property type="protein sequence ID" value="MCH1624708.1"/>
    <property type="molecule type" value="Genomic_DNA"/>
</dbReference>
<protein>
    <recommendedName>
        <fullName evidence="1">YpoC-like domain-containing protein</fullName>
    </recommendedName>
</protein>
<evidence type="ECO:0000313" key="3">
    <source>
        <dbReference type="Proteomes" id="UP001431131"/>
    </source>
</evidence>
<dbReference type="Proteomes" id="UP001431131">
    <property type="component" value="Unassembled WGS sequence"/>
</dbReference>
<reference evidence="2" key="1">
    <citation type="submission" date="2022-02" db="EMBL/GenBank/DDBJ databases">
        <title>Fredinandcohnia quinoae sp. nov. isolated from Chenopodium quinoa seeds.</title>
        <authorList>
            <person name="Saati-Santamaria Z."/>
            <person name="Flores-Felix J.D."/>
            <person name="Igual J.M."/>
            <person name="Velazquez E."/>
            <person name="Garcia-Fraile P."/>
            <person name="Martinez-Molina E."/>
        </authorList>
    </citation>
    <scope>NUCLEOTIDE SEQUENCE</scope>
    <source>
        <strain evidence="2">SECRCQ15</strain>
    </source>
</reference>
<proteinExistence type="predicted"/>
<dbReference type="AlphaFoldDB" id="A0AAW5E6E5"/>
<sequence length="122" mass="14591">MMDNSDYCVLSVQQILGNWEKEKEFLLTQFNSRKKEGVKESMNISIDSFTHLLCKVNKREWSNLNEILLTDNLDYKPINLYERITFIQKNPSSYHSYIQLGLLYDELAKQYYKNLAIQRQKK</sequence>
<keyword evidence="3" id="KW-1185">Reference proteome</keyword>
<organism evidence="2 3">
    <name type="scientific">Fredinandcohnia quinoae</name>
    <dbReference type="NCBI Taxonomy" id="2918902"/>
    <lineage>
        <taxon>Bacteria</taxon>
        <taxon>Bacillati</taxon>
        <taxon>Bacillota</taxon>
        <taxon>Bacilli</taxon>
        <taxon>Bacillales</taxon>
        <taxon>Bacillaceae</taxon>
        <taxon>Fredinandcohnia</taxon>
    </lineage>
</organism>
<feature type="domain" description="YpoC-like" evidence="1">
    <location>
        <begin position="11"/>
        <end position="118"/>
    </location>
</feature>
<dbReference type="RefSeq" id="WP_240253350.1">
    <property type="nucleotide sequence ID" value="NZ_JAKTTI010000005.1"/>
</dbReference>
<name>A0AAW5E6E5_9BACI</name>
<evidence type="ECO:0000259" key="1">
    <source>
        <dbReference type="Pfam" id="PF21747"/>
    </source>
</evidence>
<comment type="caution">
    <text evidence="2">The sequence shown here is derived from an EMBL/GenBank/DDBJ whole genome shotgun (WGS) entry which is preliminary data.</text>
</comment>
<accession>A0AAW5E6E5</accession>
<dbReference type="Pfam" id="PF21747">
    <property type="entry name" value="YpoC"/>
    <property type="match status" value="1"/>
</dbReference>
<evidence type="ECO:0000313" key="2">
    <source>
        <dbReference type="EMBL" id="MCH1624708.1"/>
    </source>
</evidence>
<dbReference type="InterPro" id="IPR048427">
    <property type="entry name" value="YpoC"/>
</dbReference>